<name>A0A7U7GE13_9GAMM</name>
<protein>
    <recommendedName>
        <fullName evidence="1">Winged helix-turn-helix domain-containing protein</fullName>
    </recommendedName>
</protein>
<dbReference type="InterPro" id="IPR055245">
    <property type="entry name" value="HTH_proteobacteria"/>
</dbReference>
<organism evidence="2 3">
    <name type="scientific">Candidatus Contendobacter odensis Run_B_J11</name>
    <dbReference type="NCBI Taxonomy" id="1400861"/>
    <lineage>
        <taxon>Bacteria</taxon>
        <taxon>Pseudomonadati</taxon>
        <taxon>Pseudomonadota</taxon>
        <taxon>Gammaproteobacteria</taxon>
        <taxon>Candidatus Competibacteraceae</taxon>
        <taxon>Candidatus Contendibacter</taxon>
    </lineage>
</organism>
<feature type="domain" description="Winged helix-turn-helix" evidence="1">
    <location>
        <begin position="12"/>
        <end position="68"/>
    </location>
</feature>
<gene>
    <name evidence="2" type="ORF">BN874_430002</name>
</gene>
<evidence type="ECO:0000259" key="1">
    <source>
        <dbReference type="Pfam" id="PF14090"/>
    </source>
</evidence>
<dbReference type="RefSeq" id="WP_034435024.1">
    <property type="nucleotide sequence ID" value="NZ_CBTK010000258.1"/>
</dbReference>
<comment type="caution">
    <text evidence="2">The sequence shown here is derived from an EMBL/GenBank/DDBJ whole genome shotgun (WGS) entry which is preliminary data.</text>
</comment>
<dbReference type="AlphaFoldDB" id="A0A7U7GE13"/>
<accession>A0A7U7GE13</accession>
<keyword evidence="3" id="KW-1185">Reference proteome</keyword>
<evidence type="ECO:0000313" key="2">
    <source>
        <dbReference type="EMBL" id="CDH46350.1"/>
    </source>
</evidence>
<dbReference type="Proteomes" id="UP000019184">
    <property type="component" value="Unassembled WGS sequence"/>
</dbReference>
<sequence length="90" mass="10339">MALIKHGMTQAVREHLAAGQPITRLEALVLYGVSNLTGLMSEMRRQGWMIESRWVPYATAVRRINEYAVLQPPANLPVREMQLTEYWVKT</sequence>
<reference evidence="2 3" key="1">
    <citation type="journal article" date="2014" name="ISME J.">
        <title>Candidatus Competibacter-lineage genomes retrieved from metagenomes reveal functional metabolic diversity.</title>
        <authorList>
            <person name="McIlroy S.J."/>
            <person name="Albertsen M."/>
            <person name="Andresen E.K."/>
            <person name="Saunders A.M."/>
            <person name="Kristiansen R."/>
            <person name="Stokholm-Bjerregaard M."/>
            <person name="Nielsen K.L."/>
            <person name="Nielsen P.H."/>
        </authorList>
    </citation>
    <scope>NUCLEOTIDE SEQUENCE [LARGE SCALE GENOMIC DNA]</scope>
    <source>
        <strain evidence="2 3">Run_B_J11</strain>
    </source>
</reference>
<proteinExistence type="predicted"/>
<dbReference type="EMBL" id="CBTK010000258">
    <property type="protein sequence ID" value="CDH46350.1"/>
    <property type="molecule type" value="Genomic_DNA"/>
</dbReference>
<dbReference type="Pfam" id="PF14090">
    <property type="entry name" value="HTH_39"/>
    <property type="match status" value="1"/>
</dbReference>
<evidence type="ECO:0000313" key="3">
    <source>
        <dbReference type="Proteomes" id="UP000019184"/>
    </source>
</evidence>